<evidence type="ECO:0000256" key="11">
    <source>
        <dbReference type="PROSITE-ProRule" id="PRU00421"/>
    </source>
</evidence>
<dbReference type="Pfam" id="PF02378">
    <property type="entry name" value="PTS_EIIC"/>
    <property type="match status" value="1"/>
</dbReference>
<keyword evidence="16" id="KW-1185">Reference proteome</keyword>
<dbReference type="Gene3D" id="3.30.1360.60">
    <property type="entry name" value="Glucose permease domain IIB"/>
    <property type="match status" value="1"/>
</dbReference>
<feature type="transmembrane region" description="Helical" evidence="12">
    <location>
        <begin position="153"/>
        <end position="174"/>
    </location>
</feature>
<dbReference type="PANTHER" id="PTHR30009:SF4">
    <property type="entry name" value="PTS SYSTEM N-ACETYLGLUCOSAMINE-SPECIFIC EIICBA COMPONENT"/>
    <property type="match status" value="1"/>
</dbReference>
<dbReference type="RefSeq" id="WP_019421335.1">
    <property type="nucleotide sequence ID" value="NZ_JAJNBZ010000013.1"/>
</dbReference>
<evidence type="ECO:0000256" key="3">
    <source>
        <dbReference type="ARBA" id="ARBA00022475"/>
    </source>
</evidence>
<dbReference type="PROSITE" id="PS51098">
    <property type="entry name" value="PTS_EIIB_TYPE_1"/>
    <property type="match status" value="1"/>
</dbReference>
<dbReference type="InterPro" id="IPR036878">
    <property type="entry name" value="Glu_permease_IIB"/>
</dbReference>
<evidence type="ECO:0000256" key="1">
    <source>
        <dbReference type="ARBA" id="ARBA00004651"/>
    </source>
</evidence>
<feature type="transmembrane region" description="Helical" evidence="12">
    <location>
        <begin position="249"/>
        <end position="273"/>
    </location>
</feature>
<evidence type="ECO:0000256" key="7">
    <source>
        <dbReference type="ARBA" id="ARBA00022692"/>
    </source>
</evidence>
<feature type="domain" description="PTS EIIC type-1" evidence="14">
    <location>
        <begin position="1"/>
        <end position="389"/>
    </location>
</feature>
<sequence>MLAFLQRIGRALMLPVATLPAAAILLRFGAIDYVKDFHMGDTVGGFLNQYIAPFLDAGGSAIFDNLALIFAIGVAIGFASDAVAVLAAVIAHIILLKVLSKIPAAFAFIPDDMKLDMGVIGGILAGGIAAFLYNKYHDIKVPDWLGFFGGKRFVPIVTSAVMILVAIPFGIVWGPVQQALDSFGNWIVELGAVGSGIFMVANRLLIPFGLHHVLNAIAWFQIGSFTDAAGQVWQGDIARFFHGDPTSGLFMTGFFPIMMFALPGAALAIIHAAKPENRKMVASIFIGTAIASFLTGITEPIEFAFMFVAPVLFVVHAILAGVSGFVTATLGIKHGFGFSAGFIDYALNFPLATKPLLLIPIGLAYFVVYYFLFRFLIVKLNLKTPGREDELETEGDADNTVNANSSLREKAEKVVGLIGGKDNIITNEACITRLRLTLKDDTVVNEAGLKALGAAGIMKLGKGNVQVVFGTQSELLKEEIKKL</sequence>
<keyword evidence="8" id="KW-0418">Kinase</keyword>
<evidence type="ECO:0000313" key="15">
    <source>
        <dbReference type="EMBL" id="MCE5170923.1"/>
    </source>
</evidence>
<dbReference type="SUPFAM" id="SSF55604">
    <property type="entry name" value="Glucose permease domain IIB"/>
    <property type="match status" value="1"/>
</dbReference>
<evidence type="ECO:0000256" key="8">
    <source>
        <dbReference type="ARBA" id="ARBA00022777"/>
    </source>
</evidence>
<feature type="transmembrane region" description="Helical" evidence="12">
    <location>
        <begin position="303"/>
        <end position="328"/>
    </location>
</feature>
<dbReference type="InterPro" id="IPR001996">
    <property type="entry name" value="PTS_IIB_1"/>
</dbReference>
<dbReference type="InterPro" id="IPR013013">
    <property type="entry name" value="PTS_EIIC_1"/>
</dbReference>
<dbReference type="Pfam" id="PF00367">
    <property type="entry name" value="PTS_EIIB"/>
    <property type="match status" value="1"/>
</dbReference>
<keyword evidence="3" id="KW-1003">Cell membrane</keyword>
<organism evidence="15 16">
    <name type="scientific">Paenibacillus profundus</name>
    <dbReference type="NCBI Taxonomy" id="1173085"/>
    <lineage>
        <taxon>Bacteria</taxon>
        <taxon>Bacillati</taxon>
        <taxon>Bacillota</taxon>
        <taxon>Bacilli</taxon>
        <taxon>Bacillales</taxon>
        <taxon>Paenibacillaceae</taxon>
        <taxon>Paenibacillus</taxon>
    </lineage>
</organism>
<evidence type="ECO:0000256" key="9">
    <source>
        <dbReference type="ARBA" id="ARBA00022989"/>
    </source>
</evidence>
<proteinExistence type="predicted"/>
<dbReference type="InterPro" id="IPR003352">
    <property type="entry name" value="PTS_EIIC"/>
</dbReference>
<keyword evidence="4" id="KW-0762">Sugar transport</keyword>
<evidence type="ECO:0000259" key="13">
    <source>
        <dbReference type="PROSITE" id="PS51098"/>
    </source>
</evidence>
<feature type="transmembrane region" description="Helical" evidence="12">
    <location>
        <begin position="115"/>
        <end position="133"/>
    </location>
</feature>
<dbReference type="NCBIfam" id="TIGR00826">
    <property type="entry name" value="EIIB_glc"/>
    <property type="match status" value="1"/>
</dbReference>
<keyword evidence="2" id="KW-0813">Transport</keyword>
<gene>
    <name evidence="15" type="ORF">LQV63_16585</name>
</gene>
<keyword evidence="10 12" id="KW-0472">Membrane</keyword>
<protein>
    <submittedName>
        <fullName evidence="15">PTS transporter subunit EIIC</fullName>
    </submittedName>
</protein>
<dbReference type="PROSITE" id="PS01035">
    <property type="entry name" value="PTS_EIIB_TYPE_1_CYS"/>
    <property type="match status" value="1"/>
</dbReference>
<dbReference type="InterPro" id="IPR018113">
    <property type="entry name" value="PTrfase_EIIB_Cys"/>
</dbReference>
<keyword evidence="9 12" id="KW-1133">Transmembrane helix</keyword>
<name>A0ABS8YG03_9BACL</name>
<comment type="caution">
    <text evidence="15">The sequence shown here is derived from an EMBL/GenBank/DDBJ whole genome shotgun (WGS) entry which is preliminary data.</text>
</comment>
<evidence type="ECO:0000256" key="10">
    <source>
        <dbReference type="ARBA" id="ARBA00023136"/>
    </source>
</evidence>
<feature type="transmembrane region" description="Helical" evidence="12">
    <location>
        <begin position="66"/>
        <end position="95"/>
    </location>
</feature>
<evidence type="ECO:0000256" key="2">
    <source>
        <dbReference type="ARBA" id="ARBA00022448"/>
    </source>
</evidence>
<feature type="transmembrane region" description="Helical" evidence="12">
    <location>
        <begin position="357"/>
        <end position="377"/>
    </location>
</feature>
<dbReference type="EMBL" id="JAJNBZ010000013">
    <property type="protein sequence ID" value="MCE5170923.1"/>
    <property type="molecule type" value="Genomic_DNA"/>
</dbReference>
<dbReference type="InterPro" id="IPR050429">
    <property type="entry name" value="PTS_Glucose_EIICBA"/>
</dbReference>
<keyword evidence="6" id="KW-0598">Phosphotransferase system</keyword>
<dbReference type="PROSITE" id="PS51103">
    <property type="entry name" value="PTS_EIIC_TYPE_1"/>
    <property type="match status" value="1"/>
</dbReference>
<evidence type="ECO:0000259" key="14">
    <source>
        <dbReference type="PROSITE" id="PS51103"/>
    </source>
</evidence>
<dbReference type="CDD" id="cd00212">
    <property type="entry name" value="PTS_IIB_glc"/>
    <property type="match status" value="1"/>
</dbReference>
<evidence type="ECO:0000256" key="6">
    <source>
        <dbReference type="ARBA" id="ARBA00022683"/>
    </source>
</evidence>
<keyword evidence="5" id="KW-0808">Transferase</keyword>
<reference evidence="15 16" key="1">
    <citation type="submission" date="2021-11" db="EMBL/GenBank/DDBJ databases">
        <title>Draft genome sequence of Paenibacillus profundus YoMME, a new Gram-positive bacteria with exoelectrogenic properties.</title>
        <authorList>
            <person name="Hubenova Y."/>
            <person name="Hubenova E."/>
            <person name="Manasiev Y."/>
            <person name="Peykov S."/>
            <person name="Mitov M."/>
        </authorList>
    </citation>
    <scope>NUCLEOTIDE SEQUENCE [LARGE SCALE GENOMIC DNA]</scope>
    <source>
        <strain evidence="15 16">YoMME</strain>
    </source>
</reference>
<evidence type="ECO:0000256" key="4">
    <source>
        <dbReference type="ARBA" id="ARBA00022597"/>
    </source>
</evidence>
<feature type="transmembrane region" description="Helical" evidence="12">
    <location>
        <begin position="335"/>
        <end position="351"/>
    </location>
</feature>
<accession>A0ABS8YG03</accession>
<comment type="subcellular location">
    <subcellularLocation>
        <location evidence="1">Cell membrane</location>
        <topology evidence="1">Multi-pass membrane protein</topology>
    </subcellularLocation>
</comment>
<feature type="domain" description="PTS EIIB type-1" evidence="13">
    <location>
        <begin position="408"/>
        <end position="483"/>
    </location>
</feature>
<feature type="transmembrane region" description="Helical" evidence="12">
    <location>
        <begin position="280"/>
        <end position="297"/>
    </location>
</feature>
<evidence type="ECO:0000256" key="5">
    <source>
        <dbReference type="ARBA" id="ARBA00022679"/>
    </source>
</evidence>
<evidence type="ECO:0000256" key="12">
    <source>
        <dbReference type="SAM" id="Phobius"/>
    </source>
</evidence>
<dbReference type="PANTHER" id="PTHR30009">
    <property type="entry name" value="CYTOCHROME C-TYPE SYNTHESIS PROTEIN AND PTS TRANSMEMBRANE COMPONENT"/>
    <property type="match status" value="1"/>
</dbReference>
<feature type="transmembrane region" description="Helical" evidence="12">
    <location>
        <begin position="12"/>
        <end position="31"/>
    </location>
</feature>
<feature type="active site" description="Phosphocysteine intermediate; for EIIB activity" evidence="11">
    <location>
        <position position="430"/>
    </location>
</feature>
<keyword evidence="7 12" id="KW-0812">Transmembrane</keyword>
<feature type="transmembrane region" description="Helical" evidence="12">
    <location>
        <begin position="186"/>
        <end position="206"/>
    </location>
</feature>
<evidence type="ECO:0000313" key="16">
    <source>
        <dbReference type="Proteomes" id="UP001199916"/>
    </source>
</evidence>
<dbReference type="Proteomes" id="UP001199916">
    <property type="component" value="Unassembled WGS sequence"/>
</dbReference>